<feature type="signal peptide" evidence="9">
    <location>
        <begin position="1"/>
        <end position="30"/>
    </location>
</feature>
<dbReference type="GO" id="GO:0030431">
    <property type="term" value="P:sleep"/>
    <property type="evidence" value="ECO:0007669"/>
    <property type="project" value="InterPro"/>
</dbReference>
<comment type="subcellular location">
    <subcellularLocation>
        <location evidence="1">Membrane</location>
        <topology evidence="1">Lipid-anchor</topology>
        <topology evidence="1">GPI-anchor</topology>
    </subcellularLocation>
</comment>
<name>A0A0A1WP31_ZEUCU</name>
<keyword evidence="8" id="KW-0449">Lipoprotein</keyword>
<dbReference type="InterPro" id="IPR050975">
    <property type="entry name" value="Sleep_regulator"/>
</dbReference>
<protein>
    <submittedName>
        <fullName evidence="10">Ribosomal protein S12 methylthiotransferase RimO</fullName>
    </submittedName>
</protein>
<sequence length="157" mass="17414">MAFTTAAKTLLISTAVIMTIFSSFIPTVNAIRCHQCNSHLQEDCTALRLVTPRAPRDEQFLGDCESPDMFCRKTVTKIEVSGENRIIRSCGYLDNNKSEKKNYCYDDDNEGYKQTICTCFDDGCNAAPPRLGNANHVTMLSATGLCVLVARFLRLSA</sequence>
<dbReference type="InterPro" id="IPR045860">
    <property type="entry name" value="Snake_toxin-like_sf"/>
</dbReference>
<evidence type="ECO:0000313" key="10">
    <source>
        <dbReference type="EMBL" id="JAD00183.1"/>
    </source>
</evidence>
<evidence type="ECO:0000256" key="9">
    <source>
        <dbReference type="SAM" id="SignalP"/>
    </source>
</evidence>
<keyword evidence="5" id="KW-1133">Transmembrane helix</keyword>
<dbReference type="InterPro" id="IPR031424">
    <property type="entry name" value="QVR-like"/>
</dbReference>
<evidence type="ECO:0000256" key="2">
    <source>
        <dbReference type="ARBA" id="ARBA00022622"/>
    </source>
</evidence>
<dbReference type="SUPFAM" id="SSF57302">
    <property type="entry name" value="Snake toxin-like"/>
    <property type="match status" value="1"/>
</dbReference>
<dbReference type="GO" id="GO:0016740">
    <property type="term" value="F:transferase activity"/>
    <property type="evidence" value="ECO:0007669"/>
    <property type="project" value="UniProtKB-KW"/>
</dbReference>
<evidence type="ECO:0000256" key="3">
    <source>
        <dbReference type="ARBA" id="ARBA00022692"/>
    </source>
</evidence>
<accession>A0A0A1WP31</accession>
<evidence type="ECO:0000256" key="1">
    <source>
        <dbReference type="ARBA" id="ARBA00004589"/>
    </source>
</evidence>
<dbReference type="GeneID" id="105210828"/>
<keyword evidence="10" id="KW-0687">Ribonucleoprotein</keyword>
<evidence type="ECO:0000256" key="5">
    <source>
        <dbReference type="ARBA" id="ARBA00022989"/>
    </source>
</evidence>
<dbReference type="GO" id="GO:0098552">
    <property type="term" value="C:side of membrane"/>
    <property type="evidence" value="ECO:0007669"/>
    <property type="project" value="UniProtKB-KW"/>
</dbReference>
<keyword evidence="6" id="KW-0472">Membrane</keyword>
<evidence type="ECO:0000256" key="4">
    <source>
        <dbReference type="ARBA" id="ARBA00022729"/>
    </source>
</evidence>
<dbReference type="EMBL" id="GBXI01004428">
    <property type="protein sequence ID" value="JAD09864.1"/>
    <property type="molecule type" value="Transcribed_RNA"/>
</dbReference>
<evidence type="ECO:0000256" key="8">
    <source>
        <dbReference type="ARBA" id="ARBA00023288"/>
    </source>
</evidence>
<feature type="chain" id="PRO_5011029335" evidence="9">
    <location>
        <begin position="31"/>
        <end position="157"/>
    </location>
</feature>
<gene>
    <name evidence="10" type="primary">rimO_3</name>
    <name evidence="11" type="synonym">rimO_2</name>
    <name evidence="10" type="ORF">g.36818</name>
    <name evidence="11" type="ORF">g.36827</name>
</gene>
<dbReference type="GO" id="GO:0032222">
    <property type="term" value="P:regulation of synaptic transmission, cholinergic"/>
    <property type="evidence" value="ECO:0007669"/>
    <property type="project" value="InterPro"/>
</dbReference>
<dbReference type="AlphaFoldDB" id="A0A0A1WP31"/>
<evidence type="ECO:0000256" key="6">
    <source>
        <dbReference type="ARBA" id="ARBA00023136"/>
    </source>
</evidence>
<dbReference type="EMBL" id="GBXI01014109">
    <property type="protein sequence ID" value="JAD00183.1"/>
    <property type="molecule type" value="Transcribed_RNA"/>
</dbReference>
<keyword evidence="7" id="KW-0325">Glycoprotein</keyword>
<keyword evidence="2" id="KW-0336">GPI-anchor</keyword>
<keyword evidence="10" id="KW-0689">Ribosomal protein</keyword>
<evidence type="ECO:0000313" key="11">
    <source>
        <dbReference type="EMBL" id="JAD09864.1"/>
    </source>
</evidence>
<dbReference type="PANTHER" id="PTHR33562">
    <property type="entry name" value="ATILLA, ISOFORM B-RELATED-RELATED"/>
    <property type="match status" value="1"/>
</dbReference>
<evidence type="ECO:0000256" key="7">
    <source>
        <dbReference type="ARBA" id="ARBA00023180"/>
    </source>
</evidence>
<keyword evidence="4 9" id="KW-0732">Signal</keyword>
<dbReference type="Pfam" id="PF17064">
    <property type="entry name" value="QVR"/>
    <property type="match status" value="1"/>
</dbReference>
<dbReference type="PANTHER" id="PTHR33562:SF23">
    <property type="entry name" value="PROTEIN QUIVER"/>
    <property type="match status" value="1"/>
</dbReference>
<keyword evidence="10" id="KW-0808">Transferase</keyword>
<dbReference type="GO" id="GO:0005840">
    <property type="term" value="C:ribosome"/>
    <property type="evidence" value="ECO:0007669"/>
    <property type="project" value="UniProtKB-KW"/>
</dbReference>
<organism evidence="10">
    <name type="scientific">Zeugodacus cucurbitae</name>
    <name type="common">Melon fruit fly</name>
    <name type="synonym">Bactrocera cucurbitae</name>
    <dbReference type="NCBI Taxonomy" id="28588"/>
    <lineage>
        <taxon>Eukaryota</taxon>
        <taxon>Metazoa</taxon>
        <taxon>Ecdysozoa</taxon>
        <taxon>Arthropoda</taxon>
        <taxon>Hexapoda</taxon>
        <taxon>Insecta</taxon>
        <taxon>Pterygota</taxon>
        <taxon>Neoptera</taxon>
        <taxon>Endopterygota</taxon>
        <taxon>Diptera</taxon>
        <taxon>Brachycera</taxon>
        <taxon>Muscomorpha</taxon>
        <taxon>Tephritoidea</taxon>
        <taxon>Tephritidae</taxon>
        <taxon>Zeugodacus</taxon>
        <taxon>Zeugodacus</taxon>
    </lineage>
</organism>
<reference evidence="10" key="1">
    <citation type="submission" date="2014-11" db="EMBL/GenBank/DDBJ databases">
        <authorList>
            <person name="Geib S."/>
        </authorList>
    </citation>
    <scope>NUCLEOTIDE SEQUENCE</scope>
</reference>
<dbReference type="OrthoDB" id="6420171at2759"/>
<reference evidence="10" key="2">
    <citation type="journal article" date="2015" name="Gigascience">
        <title>Reconstructing a comprehensive transcriptome assembly of a white-pupal translocated strain of the pest fruit fly Bactrocera cucurbitae.</title>
        <authorList>
            <person name="Sim S.B."/>
            <person name="Calla B."/>
            <person name="Hall B."/>
            <person name="DeRego T."/>
            <person name="Geib S.M."/>
        </authorList>
    </citation>
    <scope>NUCLEOTIDE SEQUENCE</scope>
</reference>
<keyword evidence="3" id="KW-0812">Transmembrane</keyword>
<proteinExistence type="predicted"/>
<dbReference type="CDD" id="cd00117">
    <property type="entry name" value="TFP"/>
    <property type="match status" value="1"/>
</dbReference>